<proteinExistence type="predicted"/>
<reference evidence="3" key="1">
    <citation type="submission" date="2019-07" db="EMBL/GenBank/DDBJ databases">
        <title>Bacillus alkalisoli sp. nov. isolated from saline soil.</title>
        <authorList>
            <person name="Sun J.-Q."/>
            <person name="Xu L."/>
        </authorList>
    </citation>
    <scope>NUCLEOTIDE SEQUENCE [LARGE SCALE GENOMIC DNA]</scope>
    <source>
        <strain evidence="3">M4U3P1</strain>
    </source>
</reference>
<keyword evidence="1" id="KW-0472">Membrane</keyword>
<keyword evidence="1" id="KW-1133">Transmembrane helix</keyword>
<dbReference type="KEGG" id="psua:FLK61_28660"/>
<evidence type="ECO:0000313" key="3">
    <source>
        <dbReference type="Proteomes" id="UP000318138"/>
    </source>
</evidence>
<dbReference type="Proteomes" id="UP000318138">
    <property type="component" value="Chromosome"/>
</dbReference>
<feature type="transmembrane region" description="Helical" evidence="1">
    <location>
        <begin position="12"/>
        <end position="29"/>
    </location>
</feature>
<name>A0A859FD86_9BACI</name>
<protein>
    <submittedName>
        <fullName evidence="2">Uncharacterized protein</fullName>
    </submittedName>
</protein>
<dbReference type="RefSeq" id="WP_176008748.1">
    <property type="nucleotide sequence ID" value="NZ_CP041372.2"/>
</dbReference>
<evidence type="ECO:0000256" key="1">
    <source>
        <dbReference type="SAM" id="Phobius"/>
    </source>
</evidence>
<organism evidence="2 3">
    <name type="scientific">Paenalkalicoccus suaedae</name>
    <dbReference type="NCBI Taxonomy" id="2592382"/>
    <lineage>
        <taxon>Bacteria</taxon>
        <taxon>Bacillati</taxon>
        <taxon>Bacillota</taxon>
        <taxon>Bacilli</taxon>
        <taxon>Bacillales</taxon>
        <taxon>Bacillaceae</taxon>
        <taxon>Paenalkalicoccus</taxon>
    </lineage>
</organism>
<accession>A0A859FD86</accession>
<keyword evidence="3" id="KW-1185">Reference proteome</keyword>
<dbReference type="EMBL" id="CP041372">
    <property type="protein sequence ID" value="QKS70712.1"/>
    <property type="molecule type" value="Genomic_DNA"/>
</dbReference>
<evidence type="ECO:0000313" key="2">
    <source>
        <dbReference type="EMBL" id="QKS70712.1"/>
    </source>
</evidence>
<keyword evidence="1" id="KW-0812">Transmembrane</keyword>
<dbReference type="AlphaFoldDB" id="A0A859FD86"/>
<sequence>MKKQLSSKSKYWLWICIVGLLSVAILYITTQNFSVAQSNDEVIEMELSSDESNNLFDEEEEGHSTNESNNEVITTEISQEENNSSLDEKIKTNSLISMNEYDAIVNLFKSESVTVDDVTSMIHAEPINIHADRIYEYEGENEDFNVTFRFAHDGTLLYITENNLYDKSTNSISLDQLYDETMKINDEIWQNYKVETLDKLFTGELSMDEVIRETEMQVVFLEVHSDKLEKFHEENDNANYSSAITDLKEGTLYRSDAFLIMRRALEENSDLSEAEQKVKLVIEISDQRLLEATKKLGGN</sequence>
<gene>
    <name evidence="2" type="ORF">FLK61_28660</name>
</gene>